<dbReference type="NCBIfam" id="NF003933">
    <property type="entry name" value="PRK05444.2-2"/>
    <property type="match status" value="1"/>
</dbReference>
<evidence type="ECO:0000256" key="13">
    <source>
        <dbReference type="SAM" id="MobiDB-lite"/>
    </source>
</evidence>
<comment type="cofactor">
    <cofactor evidence="2">
        <name>thiamine diphosphate</name>
        <dbReference type="ChEBI" id="CHEBI:58937"/>
    </cofactor>
</comment>
<accession>A0AAW1QTG8</accession>
<keyword evidence="7" id="KW-0808">Transferase</keyword>
<evidence type="ECO:0000256" key="3">
    <source>
        <dbReference type="ARBA" id="ARBA00004980"/>
    </source>
</evidence>
<proteinExistence type="inferred from homology"/>
<dbReference type="EC" id="2.2.1.7" evidence="6"/>
<evidence type="ECO:0000313" key="15">
    <source>
        <dbReference type="EMBL" id="KAK9824764.1"/>
    </source>
</evidence>
<gene>
    <name evidence="15" type="ORF">WJX74_005941</name>
</gene>
<dbReference type="Pfam" id="PF02779">
    <property type="entry name" value="Transket_pyr"/>
    <property type="match status" value="1"/>
</dbReference>
<evidence type="ECO:0000259" key="14">
    <source>
        <dbReference type="SMART" id="SM00861"/>
    </source>
</evidence>
<dbReference type="Pfam" id="PF02780">
    <property type="entry name" value="Transketolase_C"/>
    <property type="match status" value="1"/>
</dbReference>
<dbReference type="EMBL" id="JALJOS010000028">
    <property type="protein sequence ID" value="KAK9824764.1"/>
    <property type="molecule type" value="Genomic_DNA"/>
</dbReference>
<keyword evidence="9" id="KW-0460">Magnesium</keyword>
<dbReference type="HAMAP" id="MF_00315">
    <property type="entry name" value="DXP_synth"/>
    <property type="match status" value="1"/>
</dbReference>
<keyword evidence="16" id="KW-1185">Reference proteome</keyword>
<dbReference type="InterPro" id="IPR005477">
    <property type="entry name" value="Dxylulose-5-P_synthase"/>
</dbReference>
<dbReference type="Gene3D" id="3.40.50.920">
    <property type="match status" value="1"/>
</dbReference>
<dbReference type="AlphaFoldDB" id="A0AAW1QTG8"/>
<dbReference type="GO" id="GO:0019288">
    <property type="term" value="P:isopentenyl diphosphate biosynthetic process, methylerythritol 4-phosphate pathway"/>
    <property type="evidence" value="ECO:0007669"/>
    <property type="project" value="UniProtKB-ARBA"/>
</dbReference>
<evidence type="ECO:0000256" key="5">
    <source>
        <dbReference type="ARBA" id="ARBA00011738"/>
    </source>
</evidence>
<evidence type="ECO:0000256" key="7">
    <source>
        <dbReference type="ARBA" id="ARBA00022679"/>
    </source>
</evidence>
<comment type="caution">
    <text evidence="15">The sequence shown here is derived from an EMBL/GenBank/DDBJ whole genome shotgun (WGS) entry which is preliminary data.</text>
</comment>
<comment type="pathway">
    <text evidence="3">Metabolic intermediate biosynthesis; 1-deoxy-D-xylulose 5-phosphate biosynthesis; 1-deoxy-D-xylulose 5-phosphate from D-glyceraldehyde 3-phosphate and pyruvate: step 1/1.</text>
</comment>
<feature type="compositionally biased region" description="Low complexity" evidence="13">
    <location>
        <begin position="48"/>
        <end position="58"/>
    </location>
</feature>
<evidence type="ECO:0000256" key="6">
    <source>
        <dbReference type="ARBA" id="ARBA00013150"/>
    </source>
</evidence>
<evidence type="ECO:0000313" key="16">
    <source>
        <dbReference type="Proteomes" id="UP001438707"/>
    </source>
</evidence>
<reference evidence="15 16" key="1">
    <citation type="journal article" date="2024" name="Nat. Commun.">
        <title>Phylogenomics reveals the evolutionary origins of lichenization in chlorophyte algae.</title>
        <authorList>
            <person name="Puginier C."/>
            <person name="Libourel C."/>
            <person name="Otte J."/>
            <person name="Skaloud P."/>
            <person name="Haon M."/>
            <person name="Grisel S."/>
            <person name="Petersen M."/>
            <person name="Berrin J.G."/>
            <person name="Delaux P.M."/>
            <person name="Dal Grande F."/>
            <person name="Keller J."/>
        </authorList>
    </citation>
    <scope>NUCLEOTIDE SEQUENCE [LARGE SCALE GENOMIC DNA]</scope>
    <source>
        <strain evidence="15 16">SAG 2145</strain>
    </source>
</reference>
<dbReference type="InterPro" id="IPR005475">
    <property type="entry name" value="Transketolase-like_Pyr-bd"/>
</dbReference>
<dbReference type="FunFam" id="3.40.50.920:FF:000002">
    <property type="entry name" value="1-deoxy-D-xylulose-5-phosphate synthase"/>
    <property type="match status" value="1"/>
</dbReference>
<feature type="domain" description="Transketolase-like pyrimidine-binding" evidence="14">
    <location>
        <begin position="438"/>
        <end position="603"/>
    </location>
</feature>
<evidence type="ECO:0000256" key="9">
    <source>
        <dbReference type="ARBA" id="ARBA00022842"/>
    </source>
</evidence>
<keyword evidence="8" id="KW-0479">Metal-binding</keyword>
<evidence type="ECO:0000256" key="12">
    <source>
        <dbReference type="ARBA" id="ARBA00023229"/>
    </source>
</evidence>
<dbReference type="Proteomes" id="UP001438707">
    <property type="component" value="Unassembled WGS sequence"/>
</dbReference>
<comment type="subunit">
    <text evidence="5">Homodimer.</text>
</comment>
<dbReference type="InterPro" id="IPR049557">
    <property type="entry name" value="Transketolase_CS"/>
</dbReference>
<dbReference type="FunFam" id="3.40.50.970:FF:000005">
    <property type="entry name" value="1-deoxy-D-xylulose-5-phosphate synthase"/>
    <property type="match status" value="1"/>
</dbReference>
<keyword evidence="10" id="KW-0784">Thiamine biosynthesis</keyword>
<dbReference type="CDD" id="cd07033">
    <property type="entry name" value="TPP_PYR_DXS_TK_like"/>
    <property type="match status" value="1"/>
</dbReference>
<keyword evidence="12" id="KW-0414">Isoprene biosynthesis</keyword>
<dbReference type="NCBIfam" id="TIGR00204">
    <property type="entry name" value="dxs"/>
    <property type="match status" value="1"/>
</dbReference>
<dbReference type="GO" id="GO:0046872">
    <property type="term" value="F:metal ion binding"/>
    <property type="evidence" value="ECO:0007669"/>
    <property type="project" value="UniProtKB-KW"/>
</dbReference>
<dbReference type="GO" id="GO:0008661">
    <property type="term" value="F:1-deoxy-D-xylulose-5-phosphate synthase activity"/>
    <property type="evidence" value="ECO:0007669"/>
    <property type="project" value="UniProtKB-EC"/>
</dbReference>
<dbReference type="SMART" id="SM00861">
    <property type="entry name" value="Transket_pyr"/>
    <property type="match status" value="1"/>
</dbReference>
<dbReference type="InterPro" id="IPR029061">
    <property type="entry name" value="THDP-binding"/>
</dbReference>
<dbReference type="PANTHER" id="PTHR43322:SF5">
    <property type="entry name" value="1-DEOXY-D-XYLULOSE-5-PHOSPHATE SYNTHASE, CHLOROPLASTIC"/>
    <property type="match status" value="1"/>
</dbReference>
<dbReference type="InterPro" id="IPR009014">
    <property type="entry name" value="Transketo_C/PFOR_II"/>
</dbReference>
<dbReference type="PANTHER" id="PTHR43322">
    <property type="entry name" value="1-D-DEOXYXYLULOSE 5-PHOSPHATE SYNTHASE-RELATED"/>
    <property type="match status" value="1"/>
</dbReference>
<evidence type="ECO:0000256" key="4">
    <source>
        <dbReference type="ARBA" id="ARBA00011081"/>
    </source>
</evidence>
<keyword evidence="11" id="KW-0786">Thiamine pyrophosphate</keyword>
<protein>
    <recommendedName>
        <fullName evidence="6">1-deoxy-D-xylulose-5-phosphate synthase</fullName>
        <ecNumber evidence="6">2.2.1.7</ecNumber>
    </recommendedName>
</protein>
<dbReference type="GO" id="GO:0016114">
    <property type="term" value="P:terpenoid biosynthetic process"/>
    <property type="evidence" value="ECO:0007669"/>
    <property type="project" value="InterPro"/>
</dbReference>
<dbReference type="Gene3D" id="3.40.50.970">
    <property type="match status" value="2"/>
</dbReference>
<dbReference type="CDD" id="cd02007">
    <property type="entry name" value="TPP_DXS"/>
    <property type="match status" value="1"/>
</dbReference>
<dbReference type="PROSITE" id="PS00801">
    <property type="entry name" value="TRANSKETOLASE_1"/>
    <property type="match status" value="1"/>
</dbReference>
<name>A0AAW1QTG8_9CHLO</name>
<evidence type="ECO:0000256" key="1">
    <source>
        <dbReference type="ARBA" id="ARBA00001946"/>
    </source>
</evidence>
<sequence length="774" mass="83481">MQGLGTVNNKGFLVRFSMAGAPVAQHRGHIKPFKGLRTQPSLDAIGGSASSHTAQSRRSASRSRHASKIQATGREPHRWTGQVQARERPGRGSPDWDKLSPDEIEEWGGKPKTPLLDTINYPIHMKNCNLKQLQQLCRELRSDIIHTVSATGGHLGASLGVIELTVALHYVFNCPDDKIVWDVGHQAYGHKILTGRRNRMSTIRQTGGLSGFTNRSESEYDPFGAGHSSTSVSAALGMAVGRDFKGRDNHCIAVIGDGAITGGMSYEAMNHAGFLDKNMIVILNDNQQVSLPTQYNQGNQDPVGALSGALARLQSSRPLRELREIAKAATKQLPEAFQEATAKIDEYARGMISGSGSTLFEELGLYYIGPIDGHNVELLVNVLREVKATETVGPVLIHVITEKGRGYLPAEVASDRMHGVGKFEPVSGKQQKSAGKAGSYTNYFADALIAEAEQDSRVVGIHAAMGGGTGMNRFESRFPERTFDVGIAEQHAVTFAAGLATEGIVPFAAIYSSFLQRGYDQIVHDVCLQSLPVRFAMDRAGMVGADGATHCGFADITYMGCLPNMVLMAPSNEAELCNAVATAKQIDDRPSCFRFPRGNGLGVDLQEYGVAANFKGKPWEIGKGVVRRSGKDVCLLGYGTCTNQCLQAADLLAQHGVSATVADMRFCKPLDSELLKRLAKEHPIMISVEEGAIGGFASHVLHTLALMGLLDGKLKFRPMTMPDRFIEHGSQNDQMAEAGITSGHVAATALTLLGRQKDSFQVMSPNQSTNVLTR</sequence>
<feature type="region of interest" description="Disordered" evidence="13">
    <location>
        <begin position="32"/>
        <end position="111"/>
    </location>
</feature>
<dbReference type="SUPFAM" id="SSF52518">
    <property type="entry name" value="Thiamin diphosphate-binding fold (THDP-binding)"/>
    <property type="match status" value="2"/>
</dbReference>
<organism evidence="15 16">
    <name type="scientific">Apatococcus lobatus</name>
    <dbReference type="NCBI Taxonomy" id="904363"/>
    <lineage>
        <taxon>Eukaryota</taxon>
        <taxon>Viridiplantae</taxon>
        <taxon>Chlorophyta</taxon>
        <taxon>core chlorophytes</taxon>
        <taxon>Trebouxiophyceae</taxon>
        <taxon>Chlorellales</taxon>
        <taxon>Chlorellaceae</taxon>
        <taxon>Apatococcus</taxon>
    </lineage>
</organism>
<dbReference type="GO" id="GO:0009228">
    <property type="term" value="P:thiamine biosynthetic process"/>
    <property type="evidence" value="ECO:0007669"/>
    <property type="project" value="UniProtKB-KW"/>
</dbReference>
<evidence type="ECO:0000256" key="11">
    <source>
        <dbReference type="ARBA" id="ARBA00023052"/>
    </source>
</evidence>
<dbReference type="InterPro" id="IPR033248">
    <property type="entry name" value="Transketolase_C"/>
</dbReference>
<evidence type="ECO:0000256" key="2">
    <source>
        <dbReference type="ARBA" id="ARBA00001964"/>
    </source>
</evidence>
<evidence type="ECO:0000256" key="8">
    <source>
        <dbReference type="ARBA" id="ARBA00022723"/>
    </source>
</evidence>
<feature type="compositionally biased region" description="Basic and acidic residues" evidence="13">
    <location>
        <begin position="85"/>
        <end position="101"/>
    </location>
</feature>
<evidence type="ECO:0000256" key="10">
    <source>
        <dbReference type="ARBA" id="ARBA00022977"/>
    </source>
</evidence>
<comment type="similarity">
    <text evidence="4">Belongs to the transketolase family. DXPS subfamily.</text>
</comment>
<dbReference type="SUPFAM" id="SSF52922">
    <property type="entry name" value="TK C-terminal domain-like"/>
    <property type="match status" value="1"/>
</dbReference>
<dbReference type="Pfam" id="PF13292">
    <property type="entry name" value="DXP_synthase_N"/>
    <property type="match status" value="1"/>
</dbReference>
<comment type="cofactor">
    <cofactor evidence="1">
        <name>Mg(2+)</name>
        <dbReference type="ChEBI" id="CHEBI:18420"/>
    </cofactor>
</comment>